<reference evidence="8 9" key="1">
    <citation type="submission" date="2022-05" db="EMBL/GenBank/DDBJ databases">
        <authorList>
            <consortium name="Genoscope - CEA"/>
            <person name="William W."/>
        </authorList>
    </citation>
    <scope>NUCLEOTIDE SEQUENCE [LARGE SCALE GENOMIC DNA]</scope>
</reference>
<evidence type="ECO:0000256" key="3">
    <source>
        <dbReference type="ARBA" id="ARBA00022801"/>
    </source>
</evidence>
<accession>A0ABN8NE85</accession>
<protein>
    <recommendedName>
        <fullName evidence="10">ADP-ribosyl cyclase/cyclic ADP-ribose hydrolase</fullName>
    </recommendedName>
</protein>
<keyword evidence="5" id="KW-1015">Disulfide bond</keyword>
<feature type="chain" id="PRO_5047362364" description="ADP-ribosyl cyclase/cyclic ADP-ribose hydrolase" evidence="7">
    <location>
        <begin position="19"/>
        <end position="339"/>
    </location>
</feature>
<name>A0ABN8NE85_9CNID</name>
<comment type="similarity">
    <text evidence="1">Belongs to the ADP-ribosyl cyclase family.</text>
</comment>
<evidence type="ECO:0000256" key="2">
    <source>
        <dbReference type="ARBA" id="ARBA00022679"/>
    </source>
</evidence>
<dbReference type="Proteomes" id="UP001159405">
    <property type="component" value="Unassembled WGS sequence"/>
</dbReference>
<feature type="transmembrane region" description="Helical" evidence="6">
    <location>
        <begin position="296"/>
        <end position="320"/>
    </location>
</feature>
<keyword evidence="2" id="KW-0808">Transferase</keyword>
<comment type="caution">
    <text evidence="8">The sequence shown here is derived from an EMBL/GenBank/DDBJ whole genome shotgun (WGS) entry which is preliminary data.</text>
</comment>
<evidence type="ECO:0000256" key="6">
    <source>
        <dbReference type="SAM" id="Phobius"/>
    </source>
</evidence>
<keyword evidence="9" id="KW-1185">Reference proteome</keyword>
<evidence type="ECO:0000256" key="7">
    <source>
        <dbReference type="SAM" id="SignalP"/>
    </source>
</evidence>
<dbReference type="InterPro" id="IPR003193">
    <property type="entry name" value="ADP-ribosyl_cyclase"/>
</dbReference>
<evidence type="ECO:0000313" key="8">
    <source>
        <dbReference type="EMBL" id="CAH3105985.1"/>
    </source>
</evidence>
<dbReference type="SUPFAM" id="SSF52309">
    <property type="entry name" value="N-(deoxy)ribosyltransferase-like"/>
    <property type="match status" value="1"/>
</dbReference>
<dbReference type="EMBL" id="CALNXK010000018">
    <property type="protein sequence ID" value="CAH3105985.1"/>
    <property type="molecule type" value="Genomic_DNA"/>
</dbReference>
<keyword evidence="3" id="KW-0378">Hydrolase</keyword>
<proteinExistence type="inferred from homology"/>
<gene>
    <name evidence="8" type="ORF">PLOB_00013943</name>
</gene>
<dbReference type="PANTHER" id="PTHR10912">
    <property type="entry name" value="ADP-RIBOSYL CYCLASE"/>
    <property type="match status" value="1"/>
</dbReference>
<evidence type="ECO:0000313" key="9">
    <source>
        <dbReference type="Proteomes" id="UP001159405"/>
    </source>
</evidence>
<keyword evidence="7" id="KW-0732">Signal</keyword>
<dbReference type="Pfam" id="PF02267">
    <property type="entry name" value="Rib_hydrolayse"/>
    <property type="match status" value="1"/>
</dbReference>
<keyword evidence="6" id="KW-0472">Membrane</keyword>
<dbReference type="Gene3D" id="1.20.82.10">
    <property type="entry name" value="ADP Ribosyl Cyclase, Chain A, domain 1"/>
    <property type="match status" value="1"/>
</dbReference>
<sequence>MFQAVLLYLTIFSNLVSLTVPKGSTTHLREIVIGRCWDYQRLKSHEVTKNCSKIWGIFSKAFAYKDPCSVSLADYKPYFDEVGMDIVKPNKSLFWSGTYKEAHLFSDFDSRFTTLEDTMAGWMVNNLTWCGTQDNTTSGDGIDYSSCPASNKNCDYITHFWGQASERFAKKASGIVRVLVNGSRLSASGYPAFKNDSYFATWELPNLRVKEVTNLVVLVVHTIGVDSTNLESCGKGSIKLLQDTASNRGIKTTCYDDPDQVQHLLCADHPLAKECIFFKNSERKISQTVNQGWKGWKVLAITLSAVVGVCLIAAAVLFICRRRLVNGMFSVGYKNHTDP</sequence>
<evidence type="ECO:0008006" key="10">
    <source>
        <dbReference type="Google" id="ProtNLM"/>
    </source>
</evidence>
<dbReference type="Gene3D" id="3.40.50.720">
    <property type="entry name" value="NAD(P)-binding Rossmann-like Domain"/>
    <property type="match status" value="1"/>
</dbReference>
<keyword evidence="4" id="KW-0520">NAD</keyword>
<dbReference type="PANTHER" id="PTHR10912:SF7">
    <property type="entry name" value="ADP-RIBOSYL CYCLASE_CYCLIC ADP-RIBOSE HYDROLASE"/>
    <property type="match status" value="1"/>
</dbReference>
<evidence type="ECO:0000256" key="5">
    <source>
        <dbReference type="ARBA" id="ARBA00023157"/>
    </source>
</evidence>
<keyword evidence="6" id="KW-1133">Transmembrane helix</keyword>
<feature type="signal peptide" evidence="7">
    <location>
        <begin position="1"/>
        <end position="18"/>
    </location>
</feature>
<organism evidence="8 9">
    <name type="scientific">Porites lobata</name>
    <dbReference type="NCBI Taxonomy" id="104759"/>
    <lineage>
        <taxon>Eukaryota</taxon>
        <taxon>Metazoa</taxon>
        <taxon>Cnidaria</taxon>
        <taxon>Anthozoa</taxon>
        <taxon>Hexacorallia</taxon>
        <taxon>Scleractinia</taxon>
        <taxon>Fungiina</taxon>
        <taxon>Poritidae</taxon>
        <taxon>Porites</taxon>
    </lineage>
</organism>
<keyword evidence="6" id="KW-0812">Transmembrane</keyword>
<dbReference type="CDD" id="cd04759">
    <property type="entry name" value="Rib_hydrolase"/>
    <property type="match status" value="1"/>
</dbReference>
<evidence type="ECO:0000256" key="4">
    <source>
        <dbReference type="ARBA" id="ARBA00023027"/>
    </source>
</evidence>
<evidence type="ECO:0000256" key="1">
    <source>
        <dbReference type="ARBA" id="ARBA00005406"/>
    </source>
</evidence>